<evidence type="ECO:0000313" key="1">
    <source>
        <dbReference type="EMBL" id="WAC10431.1"/>
    </source>
</evidence>
<gene>
    <name evidence="1" type="ORF">ON006_22080</name>
</gene>
<name>A0A9E8N8E9_9BACT</name>
<dbReference type="RefSeq" id="WP_244824540.1">
    <property type="nucleotide sequence ID" value="NZ_CP112998.1"/>
</dbReference>
<dbReference type="Proteomes" id="UP001164653">
    <property type="component" value="Chromosome"/>
</dbReference>
<dbReference type="EMBL" id="CP112998">
    <property type="protein sequence ID" value="WAC10431.1"/>
    <property type="molecule type" value="Genomic_DNA"/>
</dbReference>
<dbReference type="AlphaFoldDB" id="A0A9E8N8E9"/>
<keyword evidence="2" id="KW-1185">Reference proteome</keyword>
<sequence length="152" mass="17487">MKKILLVSILATEIFWSCSKHDSADYSGTIADLTVNYRHIYQSILQDSSVHEEITWKIKRVDVNKIEIEEVIVDLLTNHIIRQSTYRNVIPIMDENGHNFLDFDNAATSYNNEQVVKGKAALFARTLVADVSIKTKENGIRKDNREFVVIEF</sequence>
<reference evidence="1" key="1">
    <citation type="submission" date="2022-11" db="EMBL/GenBank/DDBJ databases">
        <title>Dyadobacter pollutisoli sp. nov., isolated from plastic dumped soil.</title>
        <authorList>
            <person name="Kim J.M."/>
            <person name="Kim K.R."/>
            <person name="Lee J.K."/>
            <person name="Hao L."/>
            <person name="Jeon C.O."/>
        </authorList>
    </citation>
    <scope>NUCLEOTIDE SEQUENCE</scope>
    <source>
        <strain evidence="1">U1</strain>
    </source>
</reference>
<protein>
    <submittedName>
        <fullName evidence="1">Uncharacterized protein</fullName>
    </submittedName>
</protein>
<organism evidence="1 2">
    <name type="scientific">Dyadobacter pollutisoli</name>
    <dbReference type="NCBI Taxonomy" id="2910158"/>
    <lineage>
        <taxon>Bacteria</taxon>
        <taxon>Pseudomonadati</taxon>
        <taxon>Bacteroidota</taxon>
        <taxon>Cytophagia</taxon>
        <taxon>Cytophagales</taxon>
        <taxon>Spirosomataceae</taxon>
        <taxon>Dyadobacter</taxon>
    </lineage>
</organism>
<dbReference type="KEGG" id="dpf:ON006_22080"/>
<evidence type="ECO:0000313" key="2">
    <source>
        <dbReference type="Proteomes" id="UP001164653"/>
    </source>
</evidence>
<proteinExistence type="predicted"/>
<accession>A0A9E8N8E9</accession>